<dbReference type="Proteomes" id="UP001223802">
    <property type="component" value="Chromosome"/>
</dbReference>
<dbReference type="KEGG" id="ope:PU634_10445"/>
<protein>
    <submittedName>
        <fullName evidence="1">Uncharacterized protein</fullName>
    </submittedName>
</protein>
<evidence type="ECO:0000313" key="1">
    <source>
        <dbReference type="EMBL" id="WMC09535.1"/>
    </source>
</evidence>
<reference evidence="1 2" key="1">
    <citation type="submission" date="2023-02" db="EMBL/GenBank/DDBJ databases">
        <title>Complete genome sequence of a novel bacterium Oceanimonas sp. NTOU-MSR1 isolated from marine coast sediment.</title>
        <authorList>
            <person name="Yang H.-T."/>
            <person name="Chen Y.-L."/>
            <person name="Ho Y.-N."/>
        </authorList>
    </citation>
    <scope>NUCLEOTIDE SEQUENCE [LARGE SCALE GENOMIC DNA]</scope>
    <source>
        <strain evidence="1 2">NTOU-MSR1</strain>
    </source>
</reference>
<gene>
    <name evidence="1" type="ORF">PU634_10445</name>
</gene>
<proteinExistence type="predicted"/>
<sequence length="129" mass="14268">MAKQIEEAVSLLRKHGCLVVLWYPEEIEGVQPGTLKGITDRLVEMGNEMLDEADRYSFSVGDLVRHVKTGGCYHIRGLPDKHRLEATGEPAYLYEAVSDGLIWMRSQAEMEDGRFVMVPGGLDMSAGAA</sequence>
<accession>A0AA50Q6M1</accession>
<dbReference type="AlphaFoldDB" id="A0AA50Q6M1"/>
<evidence type="ECO:0000313" key="2">
    <source>
        <dbReference type="Proteomes" id="UP001223802"/>
    </source>
</evidence>
<organism evidence="1 2">
    <name type="scientific">Oceanimonas pelagia</name>
    <dbReference type="NCBI Taxonomy" id="3028314"/>
    <lineage>
        <taxon>Bacteria</taxon>
        <taxon>Pseudomonadati</taxon>
        <taxon>Pseudomonadota</taxon>
        <taxon>Gammaproteobacteria</taxon>
        <taxon>Aeromonadales</taxon>
        <taxon>Aeromonadaceae</taxon>
        <taxon>Oceanimonas</taxon>
    </lineage>
</organism>
<dbReference type="RefSeq" id="WP_306760730.1">
    <property type="nucleotide sequence ID" value="NZ_CP118224.1"/>
</dbReference>
<keyword evidence="2" id="KW-1185">Reference proteome</keyword>
<dbReference type="EMBL" id="CP118224">
    <property type="protein sequence ID" value="WMC09535.1"/>
    <property type="molecule type" value="Genomic_DNA"/>
</dbReference>
<name>A0AA50Q6M1_9GAMM</name>